<keyword evidence="1" id="KW-0812">Transmembrane</keyword>
<keyword evidence="1" id="KW-0472">Membrane</keyword>
<dbReference type="Proteomes" id="UP000070467">
    <property type="component" value="Unassembled WGS sequence"/>
</dbReference>
<evidence type="ECO:0000256" key="1">
    <source>
        <dbReference type="SAM" id="Phobius"/>
    </source>
</evidence>
<gene>
    <name evidence="2" type="ORF">HMPREF1871_00646</name>
</gene>
<evidence type="ECO:0000313" key="2">
    <source>
        <dbReference type="EMBL" id="KXB57980.1"/>
    </source>
</evidence>
<organism evidence="2 3">
    <name type="scientific">Gemelliphila asaccharolytica</name>
    <dbReference type="NCBI Taxonomy" id="502393"/>
    <lineage>
        <taxon>Bacteria</taxon>
        <taxon>Bacillati</taxon>
        <taxon>Bacillota</taxon>
        <taxon>Bacilli</taxon>
        <taxon>Bacillales</taxon>
        <taxon>Gemellaceae</taxon>
        <taxon>Gemelliphila</taxon>
    </lineage>
</organism>
<keyword evidence="1" id="KW-1133">Transmembrane helix</keyword>
<evidence type="ECO:0008006" key="4">
    <source>
        <dbReference type="Google" id="ProtNLM"/>
    </source>
</evidence>
<evidence type="ECO:0000313" key="3">
    <source>
        <dbReference type="Proteomes" id="UP000070467"/>
    </source>
</evidence>
<proteinExistence type="predicted"/>
<reference evidence="2 3" key="1">
    <citation type="submission" date="2016-01" db="EMBL/GenBank/DDBJ databases">
        <authorList>
            <person name="Mitreva M."/>
            <person name="Pepin K.H."/>
            <person name="Mihindukulasuriya K.A."/>
            <person name="Fulton R."/>
            <person name="Fronick C."/>
            <person name="O'Laughlin M."/>
            <person name="Miner T."/>
            <person name="Herter B."/>
            <person name="Rosa B.A."/>
            <person name="Cordes M."/>
            <person name="Tomlinson C."/>
            <person name="Wollam A."/>
            <person name="Palsikar V.B."/>
            <person name="Mardis E.R."/>
            <person name="Wilson R.K."/>
        </authorList>
    </citation>
    <scope>NUCLEOTIDE SEQUENCE [LARGE SCALE GENOMIC DNA]</scope>
    <source>
        <strain evidence="2 3">KA00071</strain>
    </source>
</reference>
<keyword evidence="3" id="KW-1185">Reference proteome</keyword>
<name>A0ABR5TLR0_9BACL</name>
<accession>A0ABR5TLR0</accession>
<feature type="transmembrane region" description="Helical" evidence="1">
    <location>
        <begin position="12"/>
        <end position="36"/>
    </location>
</feature>
<comment type="caution">
    <text evidence="2">The sequence shown here is derived from an EMBL/GenBank/DDBJ whole genome shotgun (WGS) entry which is preliminary data.</text>
</comment>
<sequence length="40" mass="4723">MSKRKKDKNHFIVLITLIISLITQIMELIKIIINLIQAFK</sequence>
<dbReference type="EMBL" id="LSDB01000023">
    <property type="protein sequence ID" value="KXB57980.1"/>
    <property type="molecule type" value="Genomic_DNA"/>
</dbReference>
<protein>
    <recommendedName>
        <fullName evidence="4">Flagellin Flp1-like domain-containing protein</fullName>
    </recommendedName>
</protein>